<protein>
    <submittedName>
        <fullName evidence="1">Uncharacterized protein</fullName>
    </submittedName>
</protein>
<evidence type="ECO:0000313" key="1">
    <source>
        <dbReference type="EMBL" id="DAE26813.1"/>
    </source>
</evidence>
<reference evidence="1" key="1">
    <citation type="journal article" date="2021" name="Proc. Natl. Acad. Sci. U.S.A.">
        <title>A Catalog of Tens of Thousands of Viruses from Human Metagenomes Reveals Hidden Associations with Chronic Diseases.</title>
        <authorList>
            <person name="Tisza M.J."/>
            <person name="Buck C.B."/>
        </authorList>
    </citation>
    <scope>NUCLEOTIDE SEQUENCE</scope>
    <source>
        <strain evidence="1">CtCsQ3</strain>
    </source>
</reference>
<dbReference type="EMBL" id="BK015823">
    <property type="protein sequence ID" value="DAE26813.1"/>
    <property type="molecule type" value="Genomic_DNA"/>
</dbReference>
<organism evidence="1">
    <name type="scientific">virus sp. ctCsQ3</name>
    <dbReference type="NCBI Taxonomy" id="2826794"/>
    <lineage>
        <taxon>Viruses</taxon>
    </lineage>
</organism>
<proteinExistence type="predicted"/>
<accession>A0A8S5R733</accession>
<sequence>MDIDVFIKRAKEKVEEYKYRACFFKSDNPMNTACVKVAKDHEQLVEWLEKFKEYQQLEEQGRLIKLPCKIGDEVYNITWWDDVQEKVVVKGETYYRTIHKHKVSKSAFGYTDIEEIGKTVFLTKAEAEAKLKELRGMK</sequence>
<name>A0A8S5R733_9VIRU</name>